<dbReference type="GO" id="GO:0000981">
    <property type="term" value="F:DNA-binding transcription factor activity, RNA polymerase II-specific"/>
    <property type="evidence" value="ECO:0007669"/>
    <property type="project" value="TreeGrafter"/>
</dbReference>
<keyword evidence="1" id="KW-0479">Metal-binding</keyword>
<keyword evidence="2" id="KW-0677">Repeat</keyword>
<dbReference type="STRING" id="74557.A0A1W0AC83"/>
<dbReference type="InterPro" id="IPR050329">
    <property type="entry name" value="GLI_C2H2-zinc-finger"/>
</dbReference>
<keyword evidence="8" id="KW-1185">Reference proteome</keyword>
<accession>A0A1W0AC83</accession>
<dbReference type="Pfam" id="PF00096">
    <property type="entry name" value="zf-C2H2"/>
    <property type="match status" value="2"/>
</dbReference>
<dbReference type="PANTHER" id="PTHR19818">
    <property type="entry name" value="ZINC FINGER PROTEIN ZIC AND GLI"/>
    <property type="match status" value="1"/>
</dbReference>
<evidence type="ECO:0000256" key="4">
    <source>
        <dbReference type="ARBA" id="ARBA00022833"/>
    </source>
</evidence>
<evidence type="ECO:0000313" key="7">
    <source>
        <dbReference type="EMBL" id="OQS07808.1"/>
    </source>
</evidence>
<organism evidence="7 8">
    <name type="scientific">Thraustotheca clavata</name>
    <dbReference type="NCBI Taxonomy" id="74557"/>
    <lineage>
        <taxon>Eukaryota</taxon>
        <taxon>Sar</taxon>
        <taxon>Stramenopiles</taxon>
        <taxon>Oomycota</taxon>
        <taxon>Saprolegniomycetes</taxon>
        <taxon>Saprolegniales</taxon>
        <taxon>Achlyaceae</taxon>
        <taxon>Thraustotheca</taxon>
    </lineage>
</organism>
<reference evidence="7 8" key="1">
    <citation type="journal article" date="2014" name="Genome Biol. Evol.">
        <title>The secreted proteins of Achlya hypogyna and Thraustotheca clavata identify the ancestral oomycete secretome and reveal gene acquisitions by horizontal gene transfer.</title>
        <authorList>
            <person name="Misner I."/>
            <person name="Blouin N."/>
            <person name="Leonard G."/>
            <person name="Richards T.A."/>
            <person name="Lane C.E."/>
        </authorList>
    </citation>
    <scope>NUCLEOTIDE SEQUENCE [LARGE SCALE GENOMIC DNA]</scope>
    <source>
        <strain evidence="7 8">ATCC 34112</strain>
    </source>
</reference>
<evidence type="ECO:0000256" key="2">
    <source>
        <dbReference type="ARBA" id="ARBA00022737"/>
    </source>
</evidence>
<dbReference type="GO" id="GO:0000978">
    <property type="term" value="F:RNA polymerase II cis-regulatory region sequence-specific DNA binding"/>
    <property type="evidence" value="ECO:0007669"/>
    <property type="project" value="TreeGrafter"/>
</dbReference>
<evidence type="ECO:0000259" key="6">
    <source>
        <dbReference type="PROSITE" id="PS50157"/>
    </source>
</evidence>
<sequence>MLVHTGEKAFRCTFPSCDKHFAYKANLKTHLRTHTGLKPFACLVTGCTRTFAQASNRNSHMQTHTRAKATEPNWSDGKDSPMLPQFIAPFNSTAQPATDYMPLSLQEFLAPTDPHHLMFQRIPTPSFAQQKRPAPLDLSAEELKSSELYSMLPTPGSFIGNSLFNFEASA</sequence>
<dbReference type="InterPro" id="IPR036236">
    <property type="entry name" value="Znf_C2H2_sf"/>
</dbReference>
<dbReference type="OrthoDB" id="6077919at2759"/>
<dbReference type="EMBL" id="JNBS01000078">
    <property type="protein sequence ID" value="OQS07808.1"/>
    <property type="molecule type" value="Genomic_DNA"/>
</dbReference>
<keyword evidence="4" id="KW-0862">Zinc</keyword>
<name>A0A1W0AC83_9STRA</name>
<gene>
    <name evidence="7" type="ORF">THRCLA_00200</name>
</gene>
<protein>
    <recommendedName>
        <fullName evidence="6">C2H2-type domain-containing protein</fullName>
    </recommendedName>
</protein>
<evidence type="ECO:0000313" key="8">
    <source>
        <dbReference type="Proteomes" id="UP000243217"/>
    </source>
</evidence>
<evidence type="ECO:0000256" key="1">
    <source>
        <dbReference type="ARBA" id="ARBA00022723"/>
    </source>
</evidence>
<dbReference type="SMART" id="SM00355">
    <property type="entry name" value="ZnF_C2H2"/>
    <property type="match status" value="2"/>
</dbReference>
<comment type="caution">
    <text evidence="7">The sequence shown here is derived from an EMBL/GenBank/DDBJ whole genome shotgun (WGS) entry which is preliminary data.</text>
</comment>
<dbReference type="PROSITE" id="PS00028">
    <property type="entry name" value="ZINC_FINGER_C2H2_1"/>
    <property type="match status" value="2"/>
</dbReference>
<dbReference type="InterPro" id="IPR013087">
    <property type="entry name" value="Znf_C2H2_type"/>
</dbReference>
<dbReference type="PROSITE" id="PS50157">
    <property type="entry name" value="ZINC_FINGER_C2H2_2"/>
    <property type="match status" value="2"/>
</dbReference>
<evidence type="ECO:0000256" key="3">
    <source>
        <dbReference type="ARBA" id="ARBA00022771"/>
    </source>
</evidence>
<dbReference type="Gene3D" id="3.30.160.60">
    <property type="entry name" value="Classic Zinc Finger"/>
    <property type="match status" value="2"/>
</dbReference>
<dbReference type="FunFam" id="3.30.160.60:FF:000446">
    <property type="entry name" value="Zinc finger protein"/>
    <property type="match status" value="1"/>
</dbReference>
<dbReference type="SUPFAM" id="SSF57667">
    <property type="entry name" value="beta-beta-alpha zinc fingers"/>
    <property type="match status" value="2"/>
</dbReference>
<dbReference type="GO" id="GO:0005634">
    <property type="term" value="C:nucleus"/>
    <property type="evidence" value="ECO:0007669"/>
    <property type="project" value="UniProtKB-ARBA"/>
</dbReference>
<evidence type="ECO:0000256" key="5">
    <source>
        <dbReference type="PROSITE-ProRule" id="PRU00042"/>
    </source>
</evidence>
<dbReference type="AlphaFoldDB" id="A0A1W0AC83"/>
<feature type="domain" description="C2H2-type" evidence="6">
    <location>
        <begin position="10"/>
        <end position="39"/>
    </location>
</feature>
<dbReference type="FunFam" id="3.30.160.60:FF:000125">
    <property type="entry name" value="Putative zinc finger protein 143"/>
    <property type="match status" value="1"/>
</dbReference>
<proteinExistence type="predicted"/>
<feature type="domain" description="C2H2-type" evidence="6">
    <location>
        <begin position="40"/>
        <end position="69"/>
    </location>
</feature>
<dbReference type="GO" id="GO:0045944">
    <property type="term" value="P:positive regulation of transcription by RNA polymerase II"/>
    <property type="evidence" value="ECO:0007669"/>
    <property type="project" value="UniProtKB-ARBA"/>
</dbReference>
<keyword evidence="3 5" id="KW-0863">Zinc-finger</keyword>
<dbReference type="PANTHER" id="PTHR19818:SF139">
    <property type="entry name" value="PAIR-RULE PROTEIN ODD-PAIRED"/>
    <property type="match status" value="1"/>
</dbReference>
<dbReference type="Proteomes" id="UP000243217">
    <property type="component" value="Unassembled WGS sequence"/>
</dbReference>
<dbReference type="GO" id="GO:0008270">
    <property type="term" value="F:zinc ion binding"/>
    <property type="evidence" value="ECO:0007669"/>
    <property type="project" value="UniProtKB-KW"/>
</dbReference>